<organism evidence="10 17">
    <name type="scientific">Streptococcus cristatus</name>
    <dbReference type="NCBI Taxonomy" id="45634"/>
    <lineage>
        <taxon>Bacteria</taxon>
        <taxon>Bacillati</taxon>
        <taxon>Bacillota</taxon>
        <taxon>Bacilli</taxon>
        <taxon>Lactobacillales</taxon>
        <taxon>Streptococcaceae</taxon>
        <taxon>Streptococcus</taxon>
    </lineage>
</organism>
<dbReference type="InterPro" id="IPR004700">
    <property type="entry name" value="PTS_IIC_man"/>
</dbReference>
<dbReference type="EMBL" id="RJPS01000009">
    <property type="protein sequence ID" value="RSJ88815.1"/>
    <property type="molecule type" value="Genomic_DNA"/>
</dbReference>
<keyword evidence="6 9" id="KW-0812">Transmembrane</keyword>
<dbReference type="AlphaFoldDB" id="A0A0F2CU62"/>
<dbReference type="Proteomes" id="UP000272213">
    <property type="component" value="Unassembled WGS sequence"/>
</dbReference>
<feature type="transmembrane region" description="Helical" evidence="9">
    <location>
        <begin position="259"/>
        <end position="276"/>
    </location>
</feature>
<evidence type="ECO:0000313" key="21">
    <source>
        <dbReference type="Proteomes" id="UP000277890"/>
    </source>
</evidence>
<dbReference type="STRING" id="45634.SCRDD08_02082"/>
<evidence type="ECO:0000256" key="4">
    <source>
        <dbReference type="ARBA" id="ARBA00022597"/>
    </source>
</evidence>
<evidence type="ECO:0000256" key="3">
    <source>
        <dbReference type="ARBA" id="ARBA00022475"/>
    </source>
</evidence>
<dbReference type="PATRIC" id="fig|45634.10.peg.751"/>
<keyword evidence="2" id="KW-0813">Transport</keyword>
<dbReference type="PROSITE" id="PS51106">
    <property type="entry name" value="PTS_EIIC_TYPE_4"/>
    <property type="match status" value="1"/>
</dbReference>
<keyword evidence="3" id="KW-1003">Cell membrane</keyword>
<evidence type="ECO:0000256" key="6">
    <source>
        <dbReference type="ARBA" id="ARBA00022692"/>
    </source>
</evidence>
<evidence type="ECO:0000256" key="2">
    <source>
        <dbReference type="ARBA" id="ARBA00022448"/>
    </source>
</evidence>
<evidence type="ECO:0000256" key="1">
    <source>
        <dbReference type="ARBA" id="ARBA00004651"/>
    </source>
</evidence>
<reference evidence="11" key="4">
    <citation type="submission" date="2022-02" db="EMBL/GenBank/DDBJ databases">
        <authorList>
            <person name="Christensen J.J.E."/>
            <person name="Jensen C.S."/>
            <person name="Nielsen X.C."/>
            <person name="Dargis R."/>
        </authorList>
    </citation>
    <scope>NUCLEOTIDE SEQUENCE</scope>
    <source>
        <strain evidence="11">K13014465</strain>
    </source>
</reference>
<name>A0A0F2CU62_STRCR</name>
<keyword evidence="7 9" id="KW-1133">Transmembrane helix</keyword>
<evidence type="ECO:0000256" key="8">
    <source>
        <dbReference type="ARBA" id="ARBA00023136"/>
    </source>
</evidence>
<reference evidence="11" key="3">
    <citation type="journal article" date="2022" name="Med Res Arch">
        <title>Genomic identification of streptococcal strains and relation to clinical characteristics. A substudy to The Partial Oral Treatment of Endocarditis (POET) Trial.</title>
        <authorList>
            <person name="Christensen J."/>
            <person name="Jensen C."/>
            <person name="Dargis R."/>
            <person name="Nielsen X."/>
            <person name="Pries- Heje M."/>
            <person name="Wiingaard C."/>
            <person name="Ihlemann N."/>
            <person name="Gill S."/>
            <person name="Bruun N."/>
            <person name="Elming H."/>
            <person name="Povlsen J."/>
            <person name="Madsen T."/>
            <person name="Jensen K."/>
            <person name="Fuursted K."/>
            <person name="Ostergaard L."/>
            <person name="Christiansen U."/>
            <person name="Rosenvinge F."/>
            <person name="Helweg-Larsen J."/>
            <person name="Fosbol E."/>
            <person name="Kober L."/>
            <person name="Torp-Pedersen C."/>
            <person name="Tonder N."/>
            <person name="Moser C."/>
            <person name="Iversen K."/>
            <person name="Bundgaard H."/>
        </authorList>
    </citation>
    <scope>NUCLEOTIDE SEQUENCE</scope>
    <source>
        <strain evidence="11">K13014465</strain>
    </source>
</reference>
<dbReference type="Proteomes" id="UP000070377">
    <property type="component" value="Unassembled WGS sequence"/>
</dbReference>
<reference evidence="18 19" key="2">
    <citation type="submission" date="2018-11" db="EMBL/GenBank/DDBJ databases">
        <title>Species Designations Belie Phenotypic and Genotypic Heterogeneity in Oral Streptococci.</title>
        <authorList>
            <person name="Velsko I."/>
        </authorList>
    </citation>
    <scope>NUCLEOTIDE SEQUENCE [LARGE SCALE GENOMIC DNA]</scope>
    <source>
        <strain evidence="16 18">A52</strain>
        <strain evidence="15 21">A54</strain>
        <strain evidence="13 19">BCA6</strain>
        <strain evidence="14 20">BCC41</strain>
        <strain evidence="12 22">BCC51</strain>
    </source>
</reference>
<evidence type="ECO:0000313" key="13">
    <source>
        <dbReference type="EMBL" id="RSJ75667.1"/>
    </source>
</evidence>
<comment type="caution">
    <text evidence="10">The sequence shown here is derived from an EMBL/GenBank/DDBJ whole genome shotgun (WGS) entry which is preliminary data.</text>
</comment>
<evidence type="ECO:0000313" key="20">
    <source>
        <dbReference type="Proteomes" id="UP000272635"/>
    </source>
</evidence>
<dbReference type="Proteomes" id="UP000270868">
    <property type="component" value="Unassembled WGS sequence"/>
</dbReference>
<feature type="transmembrane region" description="Helical" evidence="9">
    <location>
        <begin position="210"/>
        <end position="239"/>
    </location>
</feature>
<dbReference type="Proteomes" id="UP001208029">
    <property type="component" value="Unassembled WGS sequence"/>
</dbReference>
<protein>
    <submittedName>
        <fullName evidence="12">N-acetylgalactosamine permease IIC component 1</fullName>
    </submittedName>
    <submittedName>
        <fullName evidence="11">PTS mannose/fructose/sorbose/N-acetylgalactosamine transporter subunit IIC</fullName>
    </submittedName>
    <submittedName>
        <fullName evidence="10">Putative PTS system, galactosamine-specific IIC component</fullName>
        <ecNumber evidence="10">2.7.1.69</ecNumber>
    </submittedName>
</protein>
<evidence type="ECO:0000256" key="7">
    <source>
        <dbReference type="ARBA" id="ARBA00022989"/>
    </source>
</evidence>
<dbReference type="EMBL" id="LQRD01000078">
    <property type="protein sequence ID" value="KXT68306.1"/>
    <property type="molecule type" value="Genomic_DNA"/>
</dbReference>
<dbReference type="EMBL" id="RJNA01000010">
    <property type="protein sequence ID" value="RSI42857.1"/>
    <property type="molecule type" value="Genomic_DNA"/>
</dbReference>
<dbReference type="GO" id="GO:0016740">
    <property type="term" value="F:transferase activity"/>
    <property type="evidence" value="ECO:0007669"/>
    <property type="project" value="UniProtKB-KW"/>
</dbReference>
<evidence type="ECO:0000313" key="19">
    <source>
        <dbReference type="Proteomes" id="UP000272213"/>
    </source>
</evidence>
<evidence type="ECO:0000313" key="18">
    <source>
        <dbReference type="Proteomes" id="UP000270868"/>
    </source>
</evidence>
<feature type="transmembrane region" description="Helical" evidence="9">
    <location>
        <begin position="185"/>
        <end position="203"/>
    </location>
</feature>
<accession>A0A0F2CU62</accession>
<dbReference type="EMBL" id="RJPT01000010">
    <property type="protein sequence ID" value="RSJ80705.1"/>
    <property type="molecule type" value="Genomic_DNA"/>
</dbReference>
<dbReference type="Proteomes" id="UP000272635">
    <property type="component" value="Unassembled WGS sequence"/>
</dbReference>
<evidence type="ECO:0000313" key="12">
    <source>
        <dbReference type="EMBL" id="RSI42857.1"/>
    </source>
</evidence>
<evidence type="ECO:0000313" key="14">
    <source>
        <dbReference type="EMBL" id="RSJ80705.1"/>
    </source>
</evidence>
<evidence type="ECO:0000256" key="5">
    <source>
        <dbReference type="ARBA" id="ARBA00022683"/>
    </source>
</evidence>
<dbReference type="OrthoDB" id="1649937at2"/>
<keyword evidence="4" id="KW-0762">Sugar transport</keyword>
<reference evidence="10 17" key="1">
    <citation type="submission" date="2016-01" db="EMBL/GenBank/DDBJ databases">
        <title>Highly variable Streptococcus oralis are common among viridans streptococci isolated from primates.</title>
        <authorList>
            <person name="Denapaite D."/>
            <person name="Rieger M."/>
            <person name="Koendgen S."/>
            <person name="Brueckner R."/>
            <person name="Ochigava I."/>
            <person name="Kappeler P."/>
            <person name="Maetz-Rensing K."/>
            <person name="Leendertz F."/>
            <person name="Hakenbeck R."/>
        </authorList>
    </citation>
    <scope>NUCLEOTIDE SEQUENCE [LARGE SCALE GENOMIC DNA]</scope>
    <source>
        <strain evidence="10 17">DD08</strain>
    </source>
</reference>
<dbReference type="EC" id="2.7.1.69" evidence="10"/>
<sequence length="304" mass="32406">MIQWWQILLLTLYSAYQICDELTIVSSAGSPVFAGFITGLIMGDLPTGLLIGANLQLVVLGVGTFGGASRIDATSGAVLATAFSVAQGLDPELAIATIAVPVATLLTYFDILGRMTTTYFAHRVDAAIERFDYKGIERNYLLGAIPWALSRALPVFFALAFGGAFVETVVTGLGNVQWLANGLKLAGQMLPGLGFAILLRYLPVKRNLHYLALGFGLTAMLTVLYSNVQSLGAAVSSIVGSEVFSKLPKEQAITFVNNFKSVSMIGIAIIGVFLAVQHFKNSQRTVVAAPVTESESGEIEDDEF</sequence>
<dbReference type="RefSeq" id="WP_045498332.1">
    <property type="nucleotide sequence ID" value="NZ_CABPTQ010000007.1"/>
</dbReference>
<dbReference type="Proteomes" id="UP000277890">
    <property type="component" value="Unassembled WGS sequence"/>
</dbReference>
<dbReference type="GO" id="GO:0005886">
    <property type="term" value="C:plasma membrane"/>
    <property type="evidence" value="ECO:0007669"/>
    <property type="project" value="UniProtKB-SubCell"/>
</dbReference>
<evidence type="ECO:0000313" key="16">
    <source>
        <dbReference type="EMBL" id="RSJ88815.1"/>
    </source>
</evidence>
<evidence type="ECO:0000313" key="15">
    <source>
        <dbReference type="EMBL" id="RSJ84477.1"/>
    </source>
</evidence>
<dbReference type="Pfam" id="PF03609">
    <property type="entry name" value="EII-Sor"/>
    <property type="match status" value="1"/>
</dbReference>
<dbReference type="InterPro" id="IPR050303">
    <property type="entry name" value="GatZ_KbaZ_carbometab"/>
</dbReference>
<gene>
    <name evidence="12" type="primary">agaC</name>
    <name evidence="14" type="ORF">D8791_08245</name>
    <name evidence="16" type="ORF">D8792_07890</name>
    <name evidence="15" type="ORF">D8794_08975</name>
    <name evidence="13" type="ORF">D8798_08425</name>
    <name evidence="12" type="ORF">D8872_07320</name>
    <name evidence="11" type="ORF">MK546_09035</name>
    <name evidence="10" type="ORF">SCRDD08_02082</name>
</gene>
<evidence type="ECO:0000313" key="11">
    <source>
        <dbReference type="EMBL" id="MCY7222221.1"/>
    </source>
</evidence>
<dbReference type="EMBL" id="RJPM01000008">
    <property type="protein sequence ID" value="RSJ75667.1"/>
    <property type="molecule type" value="Genomic_DNA"/>
</dbReference>
<dbReference type="PANTHER" id="PTHR32502">
    <property type="entry name" value="N-ACETYLGALACTOSAMINE PERMEASE II COMPONENT-RELATED"/>
    <property type="match status" value="1"/>
</dbReference>
<dbReference type="EMBL" id="JAKUYZ010000013">
    <property type="protein sequence ID" value="MCY7222221.1"/>
    <property type="molecule type" value="Genomic_DNA"/>
</dbReference>
<keyword evidence="5" id="KW-0598">Phosphotransferase system</keyword>
<dbReference type="Proteomes" id="UP000282617">
    <property type="component" value="Unassembled WGS sequence"/>
</dbReference>
<evidence type="ECO:0000313" key="10">
    <source>
        <dbReference type="EMBL" id="KXT68306.1"/>
    </source>
</evidence>
<feature type="transmembrane region" description="Helical" evidence="9">
    <location>
        <begin position="140"/>
        <end position="165"/>
    </location>
</feature>
<feature type="transmembrane region" description="Helical" evidence="9">
    <location>
        <begin position="95"/>
        <end position="113"/>
    </location>
</feature>
<dbReference type="GO" id="GO:0009401">
    <property type="term" value="P:phosphoenolpyruvate-dependent sugar phosphotransferase system"/>
    <property type="evidence" value="ECO:0007669"/>
    <property type="project" value="UniProtKB-KW"/>
</dbReference>
<proteinExistence type="predicted"/>
<keyword evidence="10" id="KW-0808">Transferase</keyword>
<evidence type="ECO:0000313" key="22">
    <source>
        <dbReference type="Proteomes" id="UP000282617"/>
    </source>
</evidence>
<evidence type="ECO:0000256" key="9">
    <source>
        <dbReference type="SAM" id="Phobius"/>
    </source>
</evidence>
<comment type="subcellular location">
    <subcellularLocation>
        <location evidence="1">Cell membrane</location>
        <topology evidence="1">Multi-pass membrane protein</topology>
    </subcellularLocation>
</comment>
<evidence type="ECO:0000313" key="17">
    <source>
        <dbReference type="Proteomes" id="UP000070377"/>
    </source>
</evidence>
<dbReference type="PANTHER" id="PTHR32502:SF28">
    <property type="entry name" value="PHOSPHOTRANSFERASE SYSTEM SUGAR-SPECIFIC EIIC COMPONENT"/>
    <property type="match status" value="1"/>
</dbReference>
<dbReference type="EMBL" id="RJPQ01000013">
    <property type="protein sequence ID" value="RSJ84477.1"/>
    <property type="molecule type" value="Genomic_DNA"/>
</dbReference>
<keyword evidence="8 9" id="KW-0472">Membrane</keyword>